<reference evidence="2 3" key="1">
    <citation type="submission" date="2022-04" db="EMBL/GenBank/DDBJ databases">
        <title>Chromosome-level reference genomes for two strains of Caenorhabditis briggsae: an improved platform for comparative genomics.</title>
        <authorList>
            <person name="Stevens L."/>
            <person name="Andersen E."/>
        </authorList>
    </citation>
    <scope>NUCLEOTIDE SEQUENCE [LARGE SCALE GENOMIC DNA]</scope>
    <source>
        <strain evidence="2">VX34</strain>
        <tissue evidence="2">Whole-organism</tissue>
    </source>
</reference>
<protein>
    <submittedName>
        <fullName evidence="2">Uncharacterized protein</fullName>
    </submittedName>
</protein>
<feature type="chain" id="PRO_5042111848" evidence="1">
    <location>
        <begin position="22"/>
        <end position="129"/>
    </location>
</feature>
<keyword evidence="1" id="KW-0732">Signal</keyword>
<evidence type="ECO:0000313" key="3">
    <source>
        <dbReference type="Proteomes" id="UP000829354"/>
    </source>
</evidence>
<proteinExistence type="predicted"/>
<feature type="signal peptide" evidence="1">
    <location>
        <begin position="1"/>
        <end position="21"/>
    </location>
</feature>
<evidence type="ECO:0000256" key="1">
    <source>
        <dbReference type="SAM" id="SignalP"/>
    </source>
</evidence>
<keyword evidence="3" id="KW-1185">Reference proteome</keyword>
<dbReference type="AlphaFoldDB" id="A0AAE9F3Y8"/>
<organism evidence="2 3">
    <name type="scientific">Caenorhabditis briggsae</name>
    <dbReference type="NCBI Taxonomy" id="6238"/>
    <lineage>
        <taxon>Eukaryota</taxon>
        <taxon>Metazoa</taxon>
        <taxon>Ecdysozoa</taxon>
        <taxon>Nematoda</taxon>
        <taxon>Chromadorea</taxon>
        <taxon>Rhabditida</taxon>
        <taxon>Rhabditina</taxon>
        <taxon>Rhabditomorpha</taxon>
        <taxon>Rhabditoidea</taxon>
        <taxon>Rhabditidae</taxon>
        <taxon>Peloderinae</taxon>
        <taxon>Caenorhabditis</taxon>
    </lineage>
</organism>
<dbReference type="Proteomes" id="UP000829354">
    <property type="component" value="Chromosome V"/>
</dbReference>
<name>A0AAE9F3Y8_CAEBR</name>
<gene>
    <name evidence="2" type="ORF">L5515_006994</name>
</gene>
<sequence length="129" mass="15107">MRIPVFSFILIFCIRTGNSSGEDEDVERVQVIEVRNDAIRIVWTVDSEEVEEKEITKQRLIVAVMRNSQETEKSSQTVMVDAKLRDYTFVGLAGNTTWKYDFQWRDLIMIQVSGILQIWQLPVLRVRIK</sequence>
<evidence type="ECO:0000313" key="2">
    <source>
        <dbReference type="EMBL" id="UMM33569.1"/>
    </source>
</evidence>
<dbReference type="EMBL" id="CP092624">
    <property type="protein sequence ID" value="UMM33569.1"/>
    <property type="molecule type" value="Genomic_DNA"/>
</dbReference>
<accession>A0AAE9F3Y8</accession>